<dbReference type="GO" id="GO:0008757">
    <property type="term" value="F:S-adenosylmethionine-dependent methyltransferase activity"/>
    <property type="evidence" value="ECO:0007669"/>
    <property type="project" value="UniProtKB-ARBA"/>
</dbReference>
<dbReference type="InterPro" id="IPR019410">
    <property type="entry name" value="Methyltransf_16"/>
</dbReference>
<protein>
    <submittedName>
        <fullName evidence="1">CIC11C00000005861</fullName>
    </submittedName>
</protein>
<dbReference type="Proteomes" id="UP000182259">
    <property type="component" value="Chromosome II"/>
</dbReference>
<dbReference type="GO" id="GO:0005737">
    <property type="term" value="C:cytoplasm"/>
    <property type="evidence" value="ECO:0007669"/>
    <property type="project" value="TreeGrafter"/>
</dbReference>
<evidence type="ECO:0000313" key="1">
    <source>
        <dbReference type="EMBL" id="SGZ52100.1"/>
    </source>
</evidence>
<dbReference type="PANTHER" id="PTHR14614">
    <property type="entry name" value="HEPATOCELLULAR CARCINOMA-ASSOCIATED ANTIGEN"/>
    <property type="match status" value="1"/>
</dbReference>
<dbReference type="Gene3D" id="3.40.50.150">
    <property type="entry name" value="Vaccinia Virus protein VP39"/>
    <property type="match status" value="1"/>
</dbReference>
<reference evidence="2" key="1">
    <citation type="submission" date="2016-10" db="EMBL/GenBank/DDBJ databases">
        <authorList>
            <person name="Geijer C."/>
            <person name="Jareborg N."/>
            <person name="Dainat J."/>
        </authorList>
    </citation>
    <scope>NUCLEOTIDE SEQUENCE [LARGE SCALE GENOMIC DNA]</scope>
    <source>
        <strain evidence="2">PYCC 4715</strain>
    </source>
</reference>
<dbReference type="AlphaFoldDB" id="A0A1L0D6G4"/>
<dbReference type="EMBL" id="LT635765">
    <property type="protein sequence ID" value="SGZ52100.1"/>
    <property type="molecule type" value="Genomic_DNA"/>
</dbReference>
<sequence>MERKLSLSTVKCCLGMRIPPNDFMKYNTSALTPEDVQLKLFPLLETIATSNCYYVKLFLSHYIDILEKSDEPIVDNIYELYCSPRILSATPLPPTATDTLQYVIDEQGNSVSITETPKIISGSGTTGLRTWEAALFLLAFLNGGSLESPKLQGKTVVELGAGTGLVSLGLLKNYDKHKFAKIMVTDGDSALVENLAATLCLNHIDRSLVETQQLWWGTTDPHDKDNFVQHPPFGHVVVAADVTYDGLVVPLLSSTLKDFFNNGAEVAYVAATVRNTDTLAVWERELLEKFVWSVCCRCGVPHDDSEVAWYRLGTPEIRIYEVRDK</sequence>
<evidence type="ECO:0000313" key="2">
    <source>
        <dbReference type="Proteomes" id="UP000182259"/>
    </source>
</evidence>
<dbReference type="SUPFAM" id="SSF53335">
    <property type="entry name" value="S-adenosyl-L-methionine-dependent methyltransferases"/>
    <property type="match status" value="1"/>
</dbReference>
<accession>A0A1L0D6G4</accession>
<name>A0A1L0D6G4_9ASCO</name>
<gene>
    <name evidence="1" type="ORF">SAMEA4029009_CIC11G00000005861</name>
</gene>
<dbReference type="Pfam" id="PF10294">
    <property type="entry name" value="Methyltransf_16"/>
    <property type="match status" value="1"/>
</dbReference>
<organism evidence="1 2">
    <name type="scientific">Sungouiella intermedia</name>
    <dbReference type="NCBI Taxonomy" id="45354"/>
    <lineage>
        <taxon>Eukaryota</taxon>
        <taxon>Fungi</taxon>
        <taxon>Dikarya</taxon>
        <taxon>Ascomycota</taxon>
        <taxon>Saccharomycotina</taxon>
        <taxon>Pichiomycetes</taxon>
        <taxon>Metschnikowiaceae</taxon>
        <taxon>Sungouiella</taxon>
    </lineage>
</organism>
<dbReference type="InterPro" id="IPR029063">
    <property type="entry name" value="SAM-dependent_MTases_sf"/>
</dbReference>
<proteinExistence type="predicted"/>
<dbReference type="PANTHER" id="PTHR14614:SF130">
    <property type="entry name" value="PROTEIN-LYSINE N-METHYLTRANSFERASE EEF2KMT"/>
    <property type="match status" value="1"/>
</dbReference>